<gene>
    <name evidence="1" type="ORF">P7K49_005809</name>
</gene>
<keyword evidence="2" id="KW-1185">Reference proteome</keyword>
<reference evidence="1 2" key="1">
    <citation type="submission" date="2023-05" db="EMBL/GenBank/DDBJ databases">
        <title>B98-5 Cell Line De Novo Hybrid Assembly: An Optical Mapping Approach.</title>
        <authorList>
            <person name="Kananen K."/>
            <person name="Auerbach J.A."/>
            <person name="Kautto E."/>
            <person name="Blachly J.S."/>
        </authorList>
    </citation>
    <scope>NUCLEOTIDE SEQUENCE [LARGE SCALE GENOMIC DNA]</scope>
    <source>
        <strain evidence="1">B95-8</strain>
        <tissue evidence="1">Cell line</tissue>
    </source>
</reference>
<evidence type="ECO:0000313" key="1">
    <source>
        <dbReference type="EMBL" id="KAK2115183.1"/>
    </source>
</evidence>
<organism evidence="1 2">
    <name type="scientific">Saguinus oedipus</name>
    <name type="common">Cotton-top tamarin</name>
    <name type="synonym">Oedipomidas oedipus</name>
    <dbReference type="NCBI Taxonomy" id="9490"/>
    <lineage>
        <taxon>Eukaryota</taxon>
        <taxon>Metazoa</taxon>
        <taxon>Chordata</taxon>
        <taxon>Craniata</taxon>
        <taxon>Vertebrata</taxon>
        <taxon>Euteleostomi</taxon>
        <taxon>Mammalia</taxon>
        <taxon>Eutheria</taxon>
        <taxon>Euarchontoglires</taxon>
        <taxon>Primates</taxon>
        <taxon>Haplorrhini</taxon>
        <taxon>Platyrrhini</taxon>
        <taxon>Cebidae</taxon>
        <taxon>Callitrichinae</taxon>
        <taxon>Saguinus</taxon>
    </lineage>
</organism>
<evidence type="ECO:0000313" key="2">
    <source>
        <dbReference type="Proteomes" id="UP001266305"/>
    </source>
</evidence>
<comment type="caution">
    <text evidence="1">The sequence shown here is derived from an EMBL/GenBank/DDBJ whole genome shotgun (WGS) entry which is preliminary data.</text>
</comment>
<proteinExistence type="predicted"/>
<sequence length="178" mass="19502">MPAPPHWVAAPHGGEWDRVLRWPPLPGLGFQPVLHGTAERSMRDSVPHSGAKGAGRWALAPVRPYAHLKITSSSPSHPANSFYYPRLKALPPIARVTLVRLRQSPRAFVPPPSVLASRDNEIVDSASGKDPLPIPHTLQMPGKSWLWKVPTAELRGITPGVEVLRFRGKLSVCHSLIL</sequence>
<protein>
    <submittedName>
        <fullName evidence="1">Uncharacterized protein</fullName>
    </submittedName>
</protein>
<name>A0ABQ9W0L8_SAGOE</name>
<accession>A0ABQ9W0L8</accession>
<dbReference type="EMBL" id="JASSZA010000003">
    <property type="protein sequence ID" value="KAK2115183.1"/>
    <property type="molecule type" value="Genomic_DNA"/>
</dbReference>
<dbReference type="Proteomes" id="UP001266305">
    <property type="component" value="Unassembled WGS sequence"/>
</dbReference>